<feature type="compositionally biased region" description="Low complexity" evidence="4">
    <location>
        <begin position="57"/>
        <end position="72"/>
    </location>
</feature>
<evidence type="ECO:0000256" key="3">
    <source>
        <dbReference type="ARBA" id="ARBA00023242"/>
    </source>
</evidence>
<feature type="region of interest" description="Disordered" evidence="4">
    <location>
        <begin position="1"/>
        <end position="25"/>
    </location>
</feature>
<dbReference type="InterPro" id="IPR053940">
    <property type="entry name" value="UTP25_NTPase-like"/>
</dbReference>
<feature type="region of interest" description="Disordered" evidence="4">
    <location>
        <begin position="49"/>
        <end position="72"/>
    </location>
</feature>
<dbReference type="InterPro" id="IPR053939">
    <property type="entry name" value="UTP25_C"/>
</dbReference>
<dbReference type="GO" id="GO:0019843">
    <property type="term" value="F:rRNA binding"/>
    <property type="evidence" value="ECO:0007669"/>
    <property type="project" value="TreeGrafter"/>
</dbReference>
<dbReference type="PANTHER" id="PTHR12933:SF0">
    <property type="entry name" value="U3 SMALL NUCLEOLAR RNA-ASSOCIATED PROTEIN 25 HOMOLOG"/>
    <property type="match status" value="1"/>
</dbReference>
<evidence type="ECO:0000256" key="4">
    <source>
        <dbReference type="SAM" id="MobiDB-lite"/>
    </source>
</evidence>
<organism evidence="7">
    <name type="scientific">Clastoptera arizonana</name>
    <name type="common">Arizona spittle bug</name>
    <dbReference type="NCBI Taxonomy" id="38151"/>
    <lineage>
        <taxon>Eukaryota</taxon>
        <taxon>Metazoa</taxon>
        <taxon>Ecdysozoa</taxon>
        <taxon>Arthropoda</taxon>
        <taxon>Hexapoda</taxon>
        <taxon>Insecta</taxon>
        <taxon>Pterygota</taxon>
        <taxon>Neoptera</taxon>
        <taxon>Paraneoptera</taxon>
        <taxon>Hemiptera</taxon>
        <taxon>Auchenorrhyncha</taxon>
        <taxon>Cercopoidea</taxon>
        <taxon>Clastopteridae</taxon>
        <taxon>Clastoptera</taxon>
    </lineage>
</organism>
<accession>A0A1B6CSA7</accession>
<proteinExistence type="inferred from homology"/>
<keyword evidence="3" id="KW-0539">Nucleus</keyword>
<protein>
    <recommendedName>
        <fullName evidence="8">Digestive organ expansion factor-like protein</fullName>
    </recommendedName>
</protein>
<dbReference type="AlphaFoldDB" id="A0A1B6CSA7"/>
<evidence type="ECO:0000256" key="2">
    <source>
        <dbReference type="ARBA" id="ARBA00009223"/>
    </source>
</evidence>
<dbReference type="InterPro" id="IPR010678">
    <property type="entry name" value="UTP25"/>
</dbReference>
<comment type="similarity">
    <text evidence="2">Belongs to the UTP25 family.</text>
</comment>
<dbReference type="Pfam" id="PF06862">
    <property type="entry name" value="Utp25_C"/>
    <property type="match status" value="1"/>
</dbReference>
<dbReference type="GO" id="GO:0000462">
    <property type="term" value="P:maturation of SSU-rRNA from tricistronic rRNA transcript (SSU-rRNA, 5.8S rRNA, LSU-rRNA)"/>
    <property type="evidence" value="ECO:0007669"/>
    <property type="project" value="TreeGrafter"/>
</dbReference>
<sequence>MVKSKNGSNLMLKKSTFSQKNKLKRSASELIGCVARKNKVIKNIHDNLKFEQESNDNESSSENSENPSGDSNPDCSFLQLVSAVSGNKISSILSDESGSEDDDYNLIQNSSKTKNQEEDSEIECCDANESVSILDEVVLNTNDDDCDQSEDAFDVHFNLDLNDEFYNMISSETCKFEEYLKTWPTLGSLKILIPKYPESTLKEGNSIISLEEQKKFARPGAIPSIIKDVNWTKLNLKSQIRSNIIESNTKYTKLIVTEQKPLSILQKEIFSIINTYQDLYFTNRTLDNAEEIRFIYTLHSINHALKTRLKVIHHNTRLSNRLDKSSDLLDEFRDQGLTRPKVLIVVPFRDSALRIVEMMISILNLDESGNVLKKKRFMEEFTGDEISMPIKNRKPEEYERTFKGNTDDTFRIGISVTKKSLKLYADFYSADIIIASPLGLRMVIGAEGEAERDFDFLASIEVLILDQTEIFLMQNWDHLLHVMEHLHLQPKESHGTNFARVRTWALNGWSKYYRQTLVFASHLLPQISSIVNKRCFNYSGKVLVINPIISGSICQVVLQLPQVFHRFEGDSAVQCLDKRYEIFINKILPQYKEALMSHTLIYVPSYFDFIRLRNYFKKETISFTQICEYSKENKIARARDMFFHSQVHFMLYSERFHFFRRIRLKGIRHILFYQLPTFPHFYSELCNFMQDLNNKNDSGDEVNMSVSILYSKYDAQLLAAIVGSVRATRMLVSNRPVHMFVTGD</sequence>
<evidence type="ECO:0000259" key="5">
    <source>
        <dbReference type="Pfam" id="PF06862"/>
    </source>
</evidence>
<dbReference type="EMBL" id="GEDC01021175">
    <property type="protein sequence ID" value="JAS16123.1"/>
    <property type="molecule type" value="Transcribed_RNA"/>
</dbReference>
<feature type="domain" description="UTP25 C-terminal" evidence="5">
    <location>
        <begin position="552"/>
        <end position="740"/>
    </location>
</feature>
<evidence type="ECO:0000256" key="1">
    <source>
        <dbReference type="ARBA" id="ARBA00004604"/>
    </source>
</evidence>
<dbReference type="GO" id="GO:0034511">
    <property type="term" value="F:U3 snoRNA binding"/>
    <property type="evidence" value="ECO:0007669"/>
    <property type="project" value="InterPro"/>
</dbReference>
<name>A0A1B6CSA7_9HEMI</name>
<feature type="domain" description="UTP25 NTP hydrolase-like" evidence="6">
    <location>
        <begin position="276"/>
        <end position="542"/>
    </location>
</feature>
<evidence type="ECO:0000259" key="6">
    <source>
        <dbReference type="Pfam" id="PF22916"/>
    </source>
</evidence>
<feature type="compositionally biased region" description="Polar residues" evidence="4">
    <location>
        <begin position="1"/>
        <end position="20"/>
    </location>
</feature>
<reference evidence="7" key="1">
    <citation type="submission" date="2015-12" db="EMBL/GenBank/DDBJ databases">
        <title>De novo transcriptome assembly of four potential Pierce s Disease insect vectors from Arizona vineyards.</title>
        <authorList>
            <person name="Tassone E.E."/>
        </authorList>
    </citation>
    <scope>NUCLEOTIDE SEQUENCE</scope>
</reference>
<dbReference type="Pfam" id="PF22916">
    <property type="entry name" value="UTP25_NTPase-like"/>
    <property type="match status" value="1"/>
</dbReference>
<dbReference type="GO" id="GO:0032040">
    <property type="term" value="C:small-subunit processome"/>
    <property type="evidence" value="ECO:0007669"/>
    <property type="project" value="TreeGrafter"/>
</dbReference>
<gene>
    <name evidence="7" type="ORF">g.10879</name>
</gene>
<evidence type="ECO:0008006" key="8">
    <source>
        <dbReference type="Google" id="ProtNLM"/>
    </source>
</evidence>
<dbReference type="PANTHER" id="PTHR12933">
    <property type="entry name" value="ORF PROTEIN-RELATED"/>
    <property type="match status" value="1"/>
</dbReference>
<comment type="subcellular location">
    <subcellularLocation>
        <location evidence="1">Nucleus</location>
        <location evidence="1">Nucleolus</location>
    </subcellularLocation>
</comment>
<evidence type="ECO:0000313" key="7">
    <source>
        <dbReference type="EMBL" id="JAS16123.1"/>
    </source>
</evidence>